<dbReference type="InterPro" id="IPR011057">
    <property type="entry name" value="Mss4-like_sf"/>
</dbReference>
<dbReference type="EMBL" id="CP003984">
    <property type="protein sequence ID" value="AII85974.1"/>
    <property type="molecule type" value="Genomic_DNA"/>
</dbReference>
<dbReference type="Proteomes" id="UP000028680">
    <property type="component" value="Chromosome"/>
</dbReference>
<evidence type="ECO:0000256" key="3">
    <source>
        <dbReference type="ARBA" id="ARBA00022833"/>
    </source>
</evidence>
<dbReference type="GO" id="GO:0046872">
    <property type="term" value="F:metal ion binding"/>
    <property type="evidence" value="ECO:0007669"/>
    <property type="project" value="UniProtKB-KW"/>
</dbReference>
<proteinExistence type="inferred from homology"/>
<dbReference type="SUPFAM" id="SSF51316">
    <property type="entry name" value="Mss4-like"/>
    <property type="match status" value="1"/>
</dbReference>
<reference evidence="5 6" key="1">
    <citation type="journal article" date="2014" name="ISME J.">
        <title>Adaptation of an abundant Roseobacter RCA organism to pelagic systems revealed by genomic and transcriptomic analyses.</title>
        <authorList>
            <person name="Voget S."/>
            <person name="Wemheuer B."/>
            <person name="Brinkhoff T."/>
            <person name="Vollmers J."/>
            <person name="Dietrich S."/>
            <person name="Giebel H.A."/>
            <person name="Beardsley C."/>
            <person name="Sardemann C."/>
            <person name="Bakenhus I."/>
            <person name="Billerbeck S."/>
            <person name="Daniel R."/>
            <person name="Simon M."/>
        </authorList>
    </citation>
    <scope>NUCLEOTIDE SEQUENCE [LARGE SCALE GENOMIC DNA]</scope>
    <source>
        <strain evidence="5 6">RCA23</strain>
    </source>
</reference>
<dbReference type="Pfam" id="PF04828">
    <property type="entry name" value="GFA"/>
    <property type="match status" value="1"/>
</dbReference>
<dbReference type="InterPro" id="IPR006913">
    <property type="entry name" value="CENP-V/GFA"/>
</dbReference>
<keyword evidence="2" id="KW-0479">Metal-binding</keyword>
<evidence type="ECO:0000256" key="2">
    <source>
        <dbReference type="ARBA" id="ARBA00022723"/>
    </source>
</evidence>
<protein>
    <recommendedName>
        <fullName evidence="4">CENP-V/GFA domain-containing protein</fullName>
    </recommendedName>
</protein>
<gene>
    <name evidence="5" type="ORF">RCA23_c04130</name>
</gene>
<accession>A0AAN0VHE9</accession>
<evidence type="ECO:0000313" key="6">
    <source>
        <dbReference type="Proteomes" id="UP000028680"/>
    </source>
</evidence>
<organism evidence="5 6">
    <name type="scientific">Planktomarina temperata RCA23</name>
    <dbReference type="NCBI Taxonomy" id="666509"/>
    <lineage>
        <taxon>Bacteria</taxon>
        <taxon>Pseudomonadati</taxon>
        <taxon>Pseudomonadota</taxon>
        <taxon>Alphaproteobacteria</taxon>
        <taxon>Rhodobacterales</taxon>
        <taxon>Paracoccaceae</taxon>
        <taxon>Planktomarina</taxon>
    </lineage>
</organism>
<keyword evidence="3" id="KW-0862">Zinc</keyword>
<comment type="similarity">
    <text evidence="1">Belongs to the Gfa family.</text>
</comment>
<evidence type="ECO:0000256" key="1">
    <source>
        <dbReference type="ARBA" id="ARBA00005495"/>
    </source>
</evidence>
<evidence type="ECO:0000313" key="5">
    <source>
        <dbReference type="EMBL" id="AII85974.1"/>
    </source>
</evidence>
<evidence type="ECO:0000259" key="4">
    <source>
        <dbReference type="Pfam" id="PF04828"/>
    </source>
</evidence>
<dbReference type="KEGG" id="ptp:RCA23_c04130"/>
<dbReference type="GO" id="GO:0016846">
    <property type="term" value="F:carbon-sulfur lyase activity"/>
    <property type="evidence" value="ECO:0007669"/>
    <property type="project" value="InterPro"/>
</dbReference>
<name>A0AAN0VHE9_9RHOB</name>
<sequence length="97" mass="10819">MFDMGKVTYEGGKVSEFVDTKTEHGFKMTNRFCSKCASPVEMLVERVPDGQFVPLGTIDQRQNFDIHEGLWGQEALPHVAFKDGREVRKQGGASALV</sequence>
<dbReference type="AlphaFoldDB" id="A0AAN0VHE9"/>
<feature type="domain" description="CENP-V/GFA" evidence="4">
    <location>
        <begin position="5"/>
        <end position="71"/>
    </location>
</feature>
<keyword evidence="6" id="KW-1185">Reference proteome</keyword>